<dbReference type="Proteomes" id="UP000589716">
    <property type="component" value="Unassembled WGS sequence"/>
</dbReference>
<dbReference type="InterPro" id="IPR002575">
    <property type="entry name" value="Aminoglycoside_PTrfase"/>
</dbReference>
<dbReference type="InterPro" id="IPR011009">
    <property type="entry name" value="Kinase-like_dom_sf"/>
</dbReference>
<dbReference type="Gene3D" id="3.40.50.300">
    <property type="entry name" value="P-loop containing nucleotide triphosphate hydrolases"/>
    <property type="match status" value="1"/>
</dbReference>
<dbReference type="PANTHER" id="PTHR43883:SF1">
    <property type="entry name" value="GLUCONOKINASE"/>
    <property type="match status" value="1"/>
</dbReference>
<feature type="domain" description="Aminoglycoside phosphotransferase" evidence="1">
    <location>
        <begin position="101"/>
        <end position="278"/>
    </location>
</feature>
<evidence type="ECO:0000259" key="1">
    <source>
        <dbReference type="Pfam" id="PF01636"/>
    </source>
</evidence>
<organism evidence="2 3">
    <name type="scientific">Ottowia beijingensis</name>
    <dbReference type="NCBI Taxonomy" id="1207057"/>
    <lineage>
        <taxon>Bacteria</taxon>
        <taxon>Pseudomonadati</taxon>
        <taxon>Pseudomonadota</taxon>
        <taxon>Betaproteobacteria</taxon>
        <taxon>Burkholderiales</taxon>
        <taxon>Comamonadaceae</taxon>
        <taxon>Ottowia</taxon>
    </lineage>
</organism>
<dbReference type="SUPFAM" id="SSF56112">
    <property type="entry name" value="Protein kinase-like (PK-like)"/>
    <property type="match status" value="1"/>
</dbReference>
<dbReference type="RefSeq" id="WP_180550824.1">
    <property type="nucleotide sequence ID" value="NZ_JACCKX010000001.1"/>
</dbReference>
<gene>
    <name evidence="2" type="ORF">H0I39_13325</name>
</gene>
<accession>A0A853IVZ5</accession>
<comment type="caution">
    <text evidence="2">The sequence shown here is derived from an EMBL/GenBank/DDBJ whole genome shotgun (WGS) entry which is preliminary data.</text>
</comment>
<dbReference type="SUPFAM" id="SSF52540">
    <property type="entry name" value="P-loop containing nucleoside triphosphate hydrolases"/>
    <property type="match status" value="1"/>
</dbReference>
<dbReference type="Pfam" id="PF13671">
    <property type="entry name" value="AAA_33"/>
    <property type="match status" value="1"/>
</dbReference>
<dbReference type="EMBL" id="JACCKX010000001">
    <property type="protein sequence ID" value="NZA02494.1"/>
    <property type="molecule type" value="Genomic_DNA"/>
</dbReference>
<name>A0A853IVZ5_9BURK</name>
<reference evidence="2 3" key="1">
    <citation type="submission" date="2020-07" db="EMBL/GenBank/DDBJ databases">
        <authorList>
            <person name="Maaloum M."/>
        </authorList>
    </citation>
    <scope>NUCLEOTIDE SEQUENCE [LARGE SCALE GENOMIC DNA]</scope>
    <source>
        <strain evidence="2 3">GCS-AN-3</strain>
    </source>
</reference>
<protein>
    <submittedName>
        <fullName evidence="2">AAA family ATPase</fullName>
    </submittedName>
</protein>
<dbReference type="PANTHER" id="PTHR43883">
    <property type="entry name" value="SLR0207 PROTEIN"/>
    <property type="match status" value="1"/>
</dbReference>
<dbReference type="InterPro" id="IPR027417">
    <property type="entry name" value="P-loop_NTPase"/>
</dbReference>
<dbReference type="InterPro" id="IPR052732">
    <property type="entry name" value="Cell-binding_unc_protein"/>
</dbReference>
<dbReference type="Pfam" id="PF01636">
    <property type="entry name" value="APH"/>
    <property type="match status" value="1"/>
</dbReference>
<proteinExistence type="predicted"/>
<dbReference type="AlphaFoldDB" id="A0A853IVZ5"/>
<evidence type="ECO:0000313" key="2">
    <source>
        <dbReference type="EMBL" id="NZA02494.1"/>
    </source>
</evidence>
<evidence type="ECO:0000313" key="3">
    <source>
        <dbReference type="Proteomes" id="UP000589716"/>
    </source>
</evidence>
<sequence>MQPHAALIDGLCRVLGPDTERIETHISWLLLSGEHAYKLKKPLTLDFLDFGTLAQRRTACAEELRINRRTAPDIYLGVLPITGTPAAPRLGGDAAQAIDWAVHMRRFPAGALLAERAARGELQPAHIDALAREIAGFQAQAAVAPADSPYGDAGDLARLAEDNFKPLFDLEPPPVKRQQLEQLQQWMQAESAHLAPLMATRRAEGRVREGHGDLHLGNLLWLEGRARLFDAIEFNPRLRWIDVACDIAFLFMDLHAHGQPALAWRFLNAWLERTGDYGALPRLPYDAVYRALVRAKVAALRAGQCDDDTQRQPARQEADRYVQLAAQLAAPRQPWLALTMGVSGSGKSSQTQPLIEQRGLVRVRADVERKRLFGLAPEASSAHVPGGIYSEATSDRVFARLLQVTRDALQAGQPVLVDATFIRRERRAPFIALAESLGVPWRILAFDAPEAVLRERVRQRHAAGTDASEADVAVLQGQLAHRDALTDEEASHALRIDTRAPVDWAAWSSALPSSE</sequence>
<keyword evidence="3" id="KW-1185">Reference proteome</keyword>